<accession>A0A2G7FVH3</accession>
<evidence type="ECO:0000256" key="1">
    <source>
        <dbReference type="ARBA" id="ARBA00022857"/>
    </source>
</evidence>
<evidence type="ECO:0000313" key="4">
    <source>
        <dbReference type="Proteomes" id="UP000231358"/>
    </source>
</evidence>
<dbReference type="InterPro" id="IPR051609">
    <property type="entry name" value="NmrA/Isoflavone_reductase-like"/>
</dbReference>
<proteinExistence type="predicted"/>
<dbReference type="PANTHER" id="PTHR47706">
    <property type="entry name" value="NMRA-LIKE FAMILY PROTEIN"/>
    <property type="match status" value="1"/>
</dbReference>
<keyword evidence="4" id="KW-1185">Reference proteome</keyword>
<dbReference type="Proteomes" id="UP000231358">
    <property type="component" value="Unassembled WGS sequence"/>
</dbReference>
<dbReference type="EMBL" id="NEXV01000377">
    <property type="protein sequence ID" value="PIG84608.1"/>
    <property type="molecule type" value="Genomic_DNA"/>
</dbReference>
<organism evidence="3 4">
    <name type="scientific">Aspergillus arachidicola</name>
    <dbReference type="NCBI Taxonomy" id="656916"/>
    <lineage>
        <taxon>Eukaryota</taxon>
        <taxon>Fungi</taxon>
        <taxon>Dikarya</taxon>
        <taxon>Ascomycota</taxon>
        <taxon>Pezizomycotina</taxon>
        <taxon>Eurotiomycetes</taxon>
        <taxon>Eurotiomycetidae</taxon>
        <taxon>Eurotiales</taxon>
        <taxon>Aspergillaceae</taxon>
        <taxon>Aspergillus</taxon>
        <taxon>Aspergillus subgen. Circumdati</taxon>
    </lineage>
</organism>
<protein>
    <submittedName>
        <fullName evidence="3">Uncharacterized protein</fullName>
    </submittedName>
</protein>
<reference evidence="3 4" key="1">
    <citation type="submission" date="2017-05" db="EMBL/GenBank/DDBJ databases">
        <title>Genome sequence for an aflatoxigenic pathogen of Argentinian peanut, Aspergillus arachidicola.</title>
        <authorList>
            <person name="Moore G."/>
            <person name="Beltz S.B."/>
            <person name="Mack B.M."/>
        </authorList>
    </citation>
    <scope>NUCLEOTIDE SEQUENCE [LARGE SCALE GENOMIC DNA]</scope>
    <source>
        <strain evidence="3 4">CBS 117610</strain>
    </source>
</reference>
<dbReference type="GO" id="GO:0016491">
    <property type="term" value="F:oxidoreductase activity"/>
    <property type="evidence" value="ECO:0007669"/>
    <property type="project" value="UniProtKB-KW"/>
</dbReference>
<dbReference type="STRING" id="656916.A0A2G7FVH3"/>
<dbReference type="Gene3D" id="3.40.50.720">
    <property type="entry name" value="NAD(P)-binding Rossmann-like Domain"/>
    <property type="match status" value="1"/>
</dbReference>
<gene>
    <name evidence="3" type="ORF">AARAC_010922</name>
</gene>
<dbReference type="InterPro" id="IPR036291">
    <property type="entry name" value="NAD(P)-bd_dom_sf"/>
</dbReference>
<name>A0A2G7FVH3_9EURO</name>
<dbReference type="PANTHER" id="PTHR47706:SF9">
    <property type="entry name" value="NMRA-LIKE DOMAIN-CONTAINING PROTEIN-RELATED"/>
    <property type="match status" value="1"/>
</dbReference>
<keyword evidence="1" id="KW-0521">NADP</keyword>
<sequence length="239" mass="26515">MGLNGPEQDLIKALEDAETLIVCLPPKGTSQQFQLVDATSKADIKRLKEAVYAHIKKTHVPYTIIDTGVWHEFNIPCVPLGKLDHAALMDRIFLVGDGEMPCATTAIQDIGCFVAHVIVDPRTLNCYIFAYGEHVTQNKYIALAREITGEDVPYMAVTSKQVLDLAHQPETAEFTIWQKGGNEASYAKYLGYLEAHDLYAELKVKSLEESMREAYAGGKGFAVQVGDESFWTGLEELFV</sequence>
<comment type="caution">
    <text evidence="3">The sequence shown here is derived from an EMBL/GenBank/DDBJ whole genome shotgun (WGS) entry which is preliminary data.</text>
</comment>
<dbReference type="AlphaFoldDB" id="A0A2G7FVH3"/>
<keyword evidence="2" id="KW-0560">Oxidoreductase</keyword>
<evidence type="ECO:0000256" key="2">
    <source>
        <dbReference type="ARBA" id="ARBA00023002"/>
    </source>
</evidence>
<evidence type="ECO:0000313" key="3">
    <source>
        <dbReference type="EMBL" id="PIG84608.1"/>
    </source>
</evidence>
<dbReference type="SUPFAM" id="SSF51735">
    <property type="entry name" value="NAD(P)-binding Rossmann-fold domains"/>
    <property type="match status" value="1"/>
</dbReference>